<dbReference type="EMBL" id="CAJJDP010000068">
    <property type="protein sequence ID" value="CAD8177717.1"/>
    <property type="molecule type" value="Genomic_DNA"/>
</dbReference>
<proteinExistence type="predicted"/>
<dbReference type="OMA" id="KITGEME"/>
<name>A0A8S1VLF4_PAROT</name>
<dbReference type="Proteomes" id="UP000683925">
    <property type="component" value="Unassembled WGS sequence"/>
</dbReference>
<sequence length="96" mass="10863">MIKLPENISTLKTSKDKQFKGYWSQYNLAQQYIKSLYPQAEVTSKSQDKITGEMEITVTRKDAKSEKIHSKLGGDGPFGAFSAEKAMKKLVNFIEN</sequence>
<comment type="caution">
    <text evidence="1">The sequence shown here is derived from an EMBL/GenBank/DDBJ whole genome shotgun (WGS) entry which is preliminary data.</text>
</comment>
<gene>
    <name evidence="1" type="ORF">POCTA_138.1.T0690198</name>
</gene>
<evidence type="ECO:0000313" key="2">
    <source>
        <dbReference type="Proteomes" id="UP000683925"/>
    </source>
</evidence>
<evidence type="ECO:0000313" key="1">
    <source>
        <dbReference type="EMBL" id="CAD8177717.1"/>
    </source>
</evidence>
<dbReference type="AlphaFoldDB" id="A0A8S1VLF4"/>
<accession>A0A8S1VLF4</accession>
<protein>
    <submittedName>
        <fullName evidence="1">Uncharacterized protein</fullName>
    </submittedName>
</protein>
<reference evidence="1" key="1">
    <citation type="submission" date="2021-01" db="EMBL/GenBank/DDBJ databases">
        <authorList>
            <consortium name="Genoscope - CEA"/>
            <person name="William W."/>
        </authorList>
    </citation>
    <scope>NUCLEOTIDE SEQUENCE</scope>
</reference>
<organism evidence="1 2">
    <name type="scientific">Paramecium octaurelia</name>
    <dbReference type="NCBI Taxonomy" id="43137"/>
    <lineage>
        <taxon>Eukaryota</taxon>
        <taxon>Sar</taxon>
        <taxon>Alveolata</taxon>
        <taxon>Ciliophora</taxon>
        <taxon>Intramacronucleata</taxon>
        <taxon>Oligohymenophorea</taxon>
        <taxon>Peniculida</taxon>
        <taxon>Parameciidae</taxon>
        <taxon>Paramecium</taxon>
    </lineage>
</organism>
<keyword evidence="2" id="KW-1185">Reference proteome</keyword>